<organism evidence="2 3">
    <name type="scientific">Actinomortierella ambigua</name>
    <dbReference type="NCBI Taxonomy" id="1343610"/>
    <lineage>
        <taxon>Eukaryota</taxon>
        <taxon>Fungi</taxon>
        <taxon>Fungi incertae sedis</taxon>
        <taxon>Mucoromycota</taxon>
        <taxon>Mortierellomycotina</taxon>
        <taxon>Mortierellomycetes</taxon>
        <taxon>Mortierellales</taxon>
        <taxon>Mortierellaceae</taxon>
        <taxon>Actinomortierella</taxon>
    </lineage>
</organism>
<proteinExistence type="predicted"/>
<dbReference type="EMBL" id="JAAAJB010000531">
    <property type="protein sequence ID" value="KAG0254218.1"/>
    <property type="molecule type" value="Genomic_DNA"/>
</dbReference>
<gene>
    <name evidence="2" type="ORF">DFQ27_006993</name>
</gene>
<accession>A0A9P6U0R6</accession>
<sequence>MDAGDERVGGSDEEGDLDNKSLRNARLQAPHHVYADDPGQKIEITSMSDVDLSPRRLWELRFPKVWLTAGSSGEREWRQILRLHEGGTKTLVVVDADQRRVPSSFLEVDPSVTGVQFLLFSNTAQAELTEGFAPHVRIYRQLEEAVDHEIARFLPTIYLSGMLAGVEVILVTEDQGLKNSVLCLEDKDVKTSKMSVEQVVRTLRSRHSAFLPPPTSHSL</sequence>
<comment type="caution">
    <text evidence="2">The sequence shown here is derived from an EMBL/GenBank/DDBJ whole genome shotgun (WGS) entry which is preliminary data.</text>
</comment>
<evidence type="ECO:0000256" key="1">
    <source>
        <dbReference type="SAM" id="MobiDB-lite"/>
    </source>
</evidence>
<protein>
    <submittedName>
        <fullName evidence="2">Uncharacterized protein</fullName>
    </submittedName>
</protein>
<keyword evidence="3" id="KW-1185">Reference proteome</keyword>
<evidence type="ECO:0000313" key="3">
    <source>
        <dbReference type="Proteomes" id="UP000807716"/>
    </source>
</evidence>
<dbReference type="AlphaFoldDB" id="A0A9P6U0R6"/>
<name>A0A9P6U0R6_9FUNG</name>
<evidence type="ECO:0000313" key="2">
    <source>
        <dbReference type="EMBL" id="KAG0254218.1"/>
    </source>
</evidence>
<feature type="region of interest" description="Disordered" evidence="1">
    <location>
        <begin position="1"/>
        <end position="23"/>
    </location>
</feature>
<reference evidence="2" key="1">
    <citation type="journal article" date="2020" name="Fungal Divers.">
        <title>Resolving the Mortierellaceae phylogeny through synthesis of multi-gene phylogenetics and phylogenomics.</title>
        <authorList>
            <person name="Vandepol N."/>
            <person name="Liber J."/>
            <person name="Desiro A."/>
            <person name="Na H."/>
            <person name="Kennedy M."/>
            <person name="Barry K."/>
            <person name="Grigoriev I.V."/>
            <person name="Miller A.N."/>
            <person name="O'Donnell K."/>
            <person name="Stajich J.E."/>
            <person name="Bonito G."/>
        </authorList>
    </citation>
    <scope>NUCLEOTIDE SEQUENCE</scope>
    <source>
        <strain evidence="2">BC1065</strain>
    </source>
</reference>
<dbReference type="Proteomes" id="UP000807716">
    <property type="component" value="Unassembled WGS sequence"/>
</dbReference>
<feature type="compositionally biased region" description="Basic and acidic residues" evidence="1">
    <location>
        <begin position="1"/>
        <end position="10"/>
    </location>
</feature>